<keyword evidence="3" id="KW-1185">Reference proteome</keyword>
<dbReference type="SUPFAM" id="SSF53448">
    <property type="entry name" value="Nucleotide-diphospho-sugar transferases"/>
    <property type="match status" value="1"/>
</dbReference>
<accession>A0A9X2XPM5</accession>
<dbReference type="PANTHER" id="PTHR22916">
    <property type="entry name" value="GLYCOSYLTRANSFERASE"/>
    <property type="match status" value="1"/>
</dbReference>
<dbReference type="InterPro" id="IPR001173">
    <property type="entry name" value="Glyco_trans_2-like"/>
</dbReference>
<dbReference type="InterPro" id="IPR029044">
    <property type="entry name" value="Nucleotide-diphossugar_trans"/>
</dbReference>
<organism evidence="2 3">
    <name type="scientific">Paraflavisolibacter caeni</name>
    <dbReference type="NCBI Taxonomy" id="2982496"/>
    <lineage>
        <taxon>Bacteria</taxon>
        <taxon>Pseudomonadati</taxon>
        <taxon>Bacteroidota</taxon>
        <taxon>Chitinophagia</taxon>
        <taxon>Chitinophagales</taxon>
        <taxon>Chitinophagaceae</taxon>
        <taxon>Paraflavisolibacter</taxon>
    </lineage>
</organism>
<reference evidence="2" key="2">
    <citation type="submission" date="2023-04" db="EMBL/GenBank/DDBJ databases">
        <title>Paracnuella aquatica gen. nov., sp. nov., a member of the family Chitinophagaceae isolated from a hot spring.</title>
        <authorList>
            <person name="Wang C."/>
        </authorList>
    </citation>
    <scope>NUCLEOTIDE SEQUENCE</scope>
    <source>
        <strain evidence="2">LB-8</strain>
    </source>
</reference>
<evidence type="ECO:0000259" key="1">
    <source>
        <dbReference type="Pfam" id="PF00535"/>
    </source>
</evidence>
<dbReference type="Gene3D" id="3.90.550.10">
    <property type="entry name" value="Spore Coat Polysaccharide Biosynthesis Protein SpsA, Chain A"/>
    <property type="match status" value="1"/>
</dbReference>
<dbReference type="RefSeq" id="WP_279298733.1">
    <property type="nucleotide sequence ID" value="NZ_JAOTIF010000019.1"/>
</dbReference>
<dbReference type="Pfam" id="PF00535">
    <property type="entry name" value="Glycos_transf_2"/>
    <property type="match status" value="1"/>
</dbReference>
<name>A0A9X2XPM5_9BACT</name>
<sequence>MEKEEKKYPRVTIVMPVYNAEKHLKEAIESILNQTFTDFEFVIINDGSTDQSKEIIISYSSDPRIKYYENDQNIGLIKTLNKGIEIANGEYIARMDADDISFPERLKKQVAYLDKYAEVSIVGTWFLFSDSKEEVKYPNDHESIKVKLLTGNALGHPTVLMRKSDIQRLELRYCVDYPEAEDYHLWTNAVMKGLKMANLPEVLLNYRIHNHQVSNVRASKQNEITKRVILEYWEYFFAKYQLQFSAQLRHLLFGSVFKKTEYINLIRLCSVLIEKNSELAVFDHSKFVDLIYSYQKRVTAVFYTSQNKYKVHYLLLALYDKYFHKFLSPKAKFLFFMRCLNLYG</sequence>
<feature type="domain" description="Glycosyltransferase 2-like" evidence="1">
    <location>
        <begin position="12"/>
        <end position="140"/>
    </location>
</feature>
<evidence type="ECO:0000313" key="2">
    <source>
        <dbReference type="EMBL" id="MCU7551294.1"/>
    </source>
</evidence>
<evidence type="ECO:0000313" key="3">
    <source>
        <dbReference type="Proteomes" id="UP001155483"/>
    </source>
</evidence>
<reference evidence="2" key="1">
    <citation type="submission" date="2022-09" db="EMBL/GenBank/DDBJ databases">
        <authorList>
            <person name="Yuan C."/>
            <person name="Ke Z."/>
        </authorList>
    </citation>
    <scope>NUCLEOTIDE SEQUENCE</scope>
    <source>
        <strain evidence="2">LB-8</strain>
    </source>
</reference>
<dbReference type="AlphaFoldDB" id="A0A9X2XPM5"/>
<dbReference type="PANTHER" id="PTHR22916:SF3">
    <property type="entry name" value="UDP-GLCNAC:BETAGAL BETA-1,3-N-ACETYLGLUCOSAMINYLTRANSFERASE-LIKE PROTEIN 1"/>
    <property type="match status" value="1"/>
</dbReference>
<keyword evidence="2" id="KW-0328">Glycosyltransferase</keyword>
<proteinExistence type="predicted"/>
<keyword evidence="2" id="KW-0808">Transferase</keyword>
<protein>
    <submittedName>
        <fullName evidence="2">Glycosyltransferase</fullName>
        <ecNumber evidence="2">2.4.-.-</ecNumber>
    </submittedName>
</protein>
<dbReference type="Proteomes" id="UP001155483">
    <property type="component" value="Unassembled WGS sequence"/>
</dbReference>
<dbReference type="EMBL" id="JAOTIF010000019">
    <property type="protein sequence ID" value="MCU7551294.1"/>
    <property type="molecule type" value="Genomic_DNA"/>
</dbReference>
<gene>
    <name evidence="2" type="ORF">OCK74_19385</name>
</gene>
<dbReference type="EC" id="2.4.-.-" evidence="2"/>
<dbReference type="GO" id="GO:0016758">
    <property type="term" value="F:hexosyltransferase activity"/>
    <property type="evidence" value="ECO:0007669"/>
    <property type="project" value="UniProtKB-ARBA"/>
</dbReference>
<comment type="caution">
    <text evidence="2">The sequence shown here is derived from an EMBL/GenBank/DDBJ whole genome shotgun (WGS) entry which is preliminary data.</text>
</comment>